<feature type="domain" description="NfeD-like C-terminal" evidence="6">
    <location>
        <begin position="94"/>
        <end position="148"/>
    </location>
</feature>
<proteinExistence type="predicted"/>
<comment type="subcellular location">
    <subcellularLocation>
        <location evidence="1">Membrane</location>
        <topology evidence="1">Multi-pass membrane protein</topology>
    </subcellularLocation>
</comment>
<evidence type="ECO:0000256" key="1">
    <source>
        <dbReference type="ARBA" id="ARBA00004141"/>
    </source>
</evidence>
<sequence length="151" mass="16556">MMTDLLMTYARWFWLTLGGLLLAAEMLGAGGYLLWSGVSALLVGVLVWLLPLGLPAQGVAFAILTVLTACLWWYWLRQRTLRSPASTLNQRGLQLVGRRANLSEPVVNGLGRITLGDSSWRVTADRDLPAGTPVEIVAIDGITLRVRPQTR</sequence>
<name>A0A1H3W7M5_9GAMM</name>
<protein>
    <recommendedName>
        <fullName evidence="6">NfeD-like C-terminal domain-containing protein</fullName>
    </recommendedName>
</protein>
<dbReference type="STRING" id="71657.SAMN02982996_00346"/>
<dbReference type="PANTHER" id="PTHR33507">
    <property type="entry name" value="INNER MEMBRANE PROTEIN YBBJ"/>
    <property type="match status" value="1"/>
</dbReference>
<dbReference type="InterPro" id="IPR002810">
    <property type="entry name" value="NfeD-like_C"/>
</dbReference>
<evidence type="ECO:0000256" key="4">
    <source>
        <dbReference type="ARBA" id="ARBA00023136"/>
    </source>
</evidence>
<dbReference type="InterPro" id="IPR052165">
    <property type="entry name" value="Membrane_assoc_protease"/>
</dbReference>
<gene>
    <name evidence="7" type="ORF">SAMN02982996_00346</name>
</gene>
<keyword evidence="4 5" id="KW-0472">Membrane</keyword>
<keyword evidence="2 5" id="KW-0812">Transmembrane</keyword>
<dbReference type="AlphaFoldDB" id="A0A1H3W7M5"/>
<dbReference type="EMBL" id="FNQS01000001">
    <property type="protein sequence ID" value="SDZ82342.1"/>
    <property type="molecule type" value="Genomic_DNA"/>
</dbReference>
<evidence type="ECO:0000259" key="6">
    <source>
        <dbReference type="Pfam" id="PF01957"/>
    </source>
</evidence>
<dbReference type="GeneID" id="97763288"/>
<feature type="transmembrane region" description="Helical" evidence="5">
    <location>
        <begin position="6"/>
        <end position="24"/>
    </location>
</feature>
<evidence type="ECO:0000256" key="2">
    <source>
        <dbReference type="ARBA" id="ARBA00022692"/>
    </source>
</evidence>
<evidence type="ECO:0000313" key="8">
    <source>
        <dbReference type="Proteomes" id="UP000187280"/>
    </source>
</evidence>
<dbReference type="RefSeq" id="WP_026742828.1">
    <property type="nucleotide sequence ID" value="NZ_FNQS01000001.1"/>
</dbReference>
<keyword evidence="8" id="KW-1185">Reference proteome</keyword>
<dbReference type="Gene3D" id="2.40.50.140">
    <property type="entry name" value="Nucleic acid-binding proteins"/>
    <property type="match status" value="1"/>
</dbReference>
<organism evidence="7 8">
    <name type="scientific">Lonsdalea quercina</name>
    <dbReference type="NCBI Taxonomy" id="71657"/>
    <lineage>
        <taxon>Bacteria</taxon>
        <taxon>Pseudomonadati</taxon>
        <taxon>Pseudomonadota</taxon>
        <taxon>Gammaproteobacteria</taxon>
        <taxon>Enterobacterales</taxon>
        <taxon>Pectobacteriaceae</taxon>
        <taxon>Lonsdalea</taxon>
    </lineage>
</organism>
<dbReference type="eggNOG" id="COG1585">
    <property type="taxonomic scope" value="Bacteria"/>
</dbReference>
<dbReference type="Proteomes" id="UP000187280">
    <property type="component" value="Unassembled WGS sequence"/>
</dbReference>
<dbReference type="Pfam" id="PF01957">
    <property type="entry name" value="NfeD"/>
    <property type="match status" value="1"/>
</dbReference>
<evidence type="ECO:0000256" key="5">
    <source>
        <dbReference type="SAM" id="Phobius"/>
    </source>
</evidence>
<dbReference type="SUPFAM" id="SSF141322">
    <property type="entry name" value="NfeD domain-like"/>
    <property type="match status" value="1"/>
</dbReference>
<dbReference type="GO" id="GO:0005886">
    <property type="term" value="C:plasma membrane"/>
    <property type="evidence" value="ECO:0007669"/>
    <property type="project" value="TreeGrafter"/>
</dbReference>
<accession>A0A1H3W7M5</accession>
<evidence type="ECO:0000313" key="7">
    <source>
        <dbReference type="EMBL" id="SDZ82342.1"/>
    </source>
</evidence>
<feature type="transmembrane region" description="Helical" evidence="5">
    <location>
        <begin position="56"/>
        <end position="76"/>
    </location>
</feature>
<evidence type="ECO:0000256" key="3">
    <source>
        <dbReference type="ARBA" id="ARBA00022989"/>
    </source>
</evidence>
<reference evidence="7 8" key="1">
    <citation type="submission" date="2016-10" db="EMBL/GenBank/DDBJ databases">
        <authorList>
            <person name="de Groot N.N."/>
        </authorList>
    </citation>
    <scope>NUCLEOTIDE SEQUENCE [LARGE SCALE GENOMIC DNA]</scope>
    <source>
        <strain evidence="7 8">ATCC 29281</strain>
    </source>
</reference>
<dbReference type="InterPro" id="IPR012340">
    <property type="entry name" value="NA-bd_OB-fold"/>
</dbReference>
<dbReference type="PANTHER" id="PTHR33507:SF3">
    <property type="entry name" value="INNER MEMBRANE PROTEIN YBBJ"/>
    <property type="match status" value="1"/>
</dbReference>
<keyword evidence="3 5" id="KW-1133">Transmembrane helix</keyword>